<evidence type="ECO:0000256" key="1">
    <source>
        <dbReference type="SAM" id="Phobius"/>
    </source>
</evidence>
<evidence type="ECO:0000313" key="2">
    <source>
        <dbReference type="EMBL" id="SIS22991.1"/>
    </source>
</evidence>
<proteinExistence type="predicted"/>
<keyword evidence="1" id="KW-0472">Membrane</keyword>
<dbReference type="RefSeq" id="WP_200799486.1">
    <property type="nucleotide sequence ID" value="NZ_FTNT01000016.1"/>
</dbReference>
<keyword evidence="1" id="KW-0812">Transmembrane</keyword>
<reference evidence="2 3" key="1">
    <citation type="submission" date="2017-01" db="EMBL/GenBank/DDBJ databases">
        <authorList>
            <person name="Mah S.A."/>
            <person name="Swanson W.J."/>
            <person name="Moy G.W."/>
            <person name="Vacquier V.D."/>
        </authorList>
    </citation>
    <scope>NUCLEOTIDE SEQUENCE [LARGE SCALE GENOMIC DNA]</scope>
    <source>
        <strain evidence="2 3">CPCC 203464</strain>
    </source>
</reference>
<dbReference type="STRING" id="1344003.SAMN05445060_4027"/>
<feature type="non-terminal residue" evidence="2">
    <location>
        <position position="1"/>
    </location>
</feature>
<feature type="transmembrane region" description="Helical" evidence="1">
    <location>
        <begin position="264"/>
        <end position="291"/>
    </location>
</feature>
<protein>
    <submittedName>
        <fullName evidence="2">Uncharacterized protein</fullName>
    </submittedName>
</protein>
<sequence>QAVGATIGGQLSLRGASLVNPEDDALSLDGATITGGVFMDGQLVAEGNVRLIDTCIGSLHGPSTGIPAGRLFASGLRVSHLYGAIATDTEALISWLNSTPVARRFDPDPWFALANVYEDHGNIAGATTLRHEATRRTADASTRRITRVSGRVYDLVAGHGYRPLRTAAWLLVVFVATAVFIWGSSGTYTPVDPVKASTAAEAHRASDPHAALPAHITGQTRCDLLQSPTASYPCFTPGTIITLAAANTLPLPASAFDWRTTNDWITLTLLVLRTLSWIAAAILIAAASGLLKKTS</sequence>
<name>A0A1N7HE28_9NOCA</name>
<evidence type="ECO:0000313" key="3">
    <source>
        <dbReference type="Proteomes" id="UP000186218"/>
    </source>
</evidence>
<dbReference type="EMBL" id="FTNT01000016">
    <property type="protein sequence ID" value="SIS22991.1"/>
    <property type="molecule type" value="Genomic_DNA"/>
</dbReference>
<organism evidence="2 3">
    <name type="scientific">Williamsia sterculiae</name>
    <dbReference type="NCBI Taxonomy" id="1344003"/>
    <lineage>
        <taxon>Bacteria</taxon>
        <taxon>Bacillati</taxon>
        <taxon>Actinomycetota</taxon>
        <taxon>Actinomycetes</taxon>
        <taxon>Mycobacteriales</taxon>
        <taxon>Nocardiaceae</taxon>
        <taxon>Williamsia</taxon>
    </lineage>
</organism>
<dbReference type="AlphaFoldDB" id="A0A1N7HE28"/>
<keyword evidence="3" id="KW-1185">Reference proteome</keyword>
<keyword evidence="1" id="KW-1133">Transmembrane helix</keyword>
<feature type="transmembrane region" description="Helical" evidence="1">
    <location>
        <begin position="167"/>
        <end position="185"/>
    </location>
</feature>
<accession>A0A1N7HE28</accession>
<gene>
    <name evidence="2" type="ORF">SAMN05445060_4027</name>
</gene>
<dbReference type="Proteomes" id="UP000186218">
    <property type="component" value="Unassembled WGS sequence"/>
</dbReference>